<dbReference type="PROSITE" id="PS51186">
    <property type="entry name" value="GNAT"/>
    <property type="match status" value="1"/>
</dbReference>
<dbReference type="AlphaFoldDB" id="A0A1D2YW29"/>
<dbReference type="InterPro" id="IPR016181">
    <property type="entry name" value="Acyl_CoA_acyltransferase"/>
</dbReference>
<dbReference type="GO" id="GO:0016747">
    <property type="term" value="F:acyltransferase activity, transferring groups other than amino-acyl groups"/>
    <property type="evidence" value="ECO:0007669"/>
    <property type="project" value="InterPro"/>
</dbReference>
<feature type="domain" description="N-acetyltransferase" evidence="1">
    <location>
        <begin position="110"/>
        <end position="250"/>
    </location>
</feature>
<evidence type="ECO:0000313" key="2">
    <source>
        <dbReference type="EMBL" id="OEF99883.1"/>
    </source>
</evidence>
<dbReference type="Gene3D" id="3.40.630.30">
    <property type="match status" value="1"/>
</dbReference>
<gene>
    <name evidence="2" type="ORF">BHF71_01025</name>
</gene>
<keyword evidence="3" id="KW-1185">Reference proteome</keyword>
<dbReference type="EMBL" id="MIJF01000013">
    <property type="protein sequence ID" value="OEF99883.1"/>
    <property type="molecule type" value="Genomic_DNA"/>
</dbReference>
<dbReference type="PANTHER" id="PTHR43617">
    <property type="entry name" value="L-AMINO ACID N-ACETYLTRANSFERASE"/>
    <property type="match status" value="1"/>
</dbReference>
<dbReference type="Pfam" id="PF00583">
    <property type="entry name" value="Acetyltransf_1"/>
    <property type="match status" value="1"/>
</dbReference>
<accession>A0A1D2YW29</accession>
<reference evidence="2 3" key="1">
    <citation type="submission" date="2016-09" db="EMBL/GenBank/DDBJ databases">
        <title>Draft genome sequence for the type strain of Vulcanibacillus modesticaldus BR, a strictly anaerobic, moderately thermophilic, and nitrate-reducing bacterium from deep sea-hydrothermal vents of the Mid-Atlantic Ridge.</title>
        <authorList>
            <person name="Abin C.A."/>
            <person name="Hollibaugh J.T."/>
        </authorList>
    </citation>
    <scope>NUCLEOTIDE SEQUENCE [LARGE SCALE GENOMIC DNA]</scope>
    <source>
        <strain evidence="2 3">BR</strain>
    </source>
</reference>
<dbReference type="InterPro" id="IPR050276">
    <property type="entry name" value="MshD_Acetyltransferase"/>
</dbReference>
<proteinExistence type="predicted"/>
<evidence type="ECO:0000259" key="1">
    <source>
        <dbReference type="PROSITE" id="PS51186"/>
    </source>
</evidence>
<dbReference type="SUPFAM" id="SSF55729">
    <property type="entry name" value="Acyl-CoA N-acyltransferases (Nat)"/>
    <property type="match status" value="1"/>
</dbReference>
<evidence type="ECO:0000313" key="3">
    <source>
        <dbReference type="Proteomes" id="UP000243739"/>
    </source>
</evidence>
<protein>
    <recommendedName>
        <fullName evidence="1">N-acetyltransferase domain-containing protein</fullName>
    </recommendedName>
</protein>
<dbReference type="InterPro" id="IPR000182">
    <property type="entry name" value="GNAT_dom"/>
</dbReference>
<organism evidence="2 3">
    <name type="scientific">Vulcanibacillus modesticaldus</name>
    <dbReference type="NCBI Taxonomy" id="337097"/>
    <lineage>
        <taxon>Bacteria</taxon>
        <taxon>Bacillati</taxon>
        <taxon>Bacillota</taxon>
        <taxon>Bacilli</taxon>
        <taxon>Bacillales</taxon>
        <taxon>Bacillaceae</taxon>
        <taxon>Vulcanibacillus</taxon>
    </lineage>
</organism>
<sequence>MNNIAKLNSKSFEAFPLNWDTKYFGIKSAKVVLNDSISEVEQYEILDYCNKYDFVTITNLGNINQNNIWIGEKTKAFLTDMNIQFVKPINKQSSIVDEFTNVYNSFPRNENILNIAQKAFLYSRFFNDPYLPKEQARNIYVHWTECAFDKPEKYFVIVQRNGEIAGYLLFSMNLEYSFATIELIAVDDKFRGQNIGKLLIAGLEFFAHEKGIKLIKVGTQVDNVLAIKFYNASGFQYVSINSVYHYWPNK</sequence>
<comment type="caution">
    <text evidence="2">The sequence shown here is derived from an EMBL/GenBank/DDBJ whole genome shotgun (WGS) entry which is preliminary data.</text>
</comment>
<name>A0A1D2YW29_9BACI</name>
<dbReference type="CDD" id="cd04301">
    <property type="entry name" value="NAT_SF"/>
    <property type="match status" value="1"/>
</dbReference>
<dbReference type="Proteomes" id="UP000243739">
    <property type="component" value="Unassembled WGS sequence"/>
</dbReference>
<dbReference type="STRING" id="337097.BHF71_01025"/>